<evidence type="ECO:0000313" key="13">
    <source>
        <dbReference type="Proteomes" id="UP000002358"/>
    </source>
</evidence>
<protein>
    <recommendedName>
        <fullName evidence="11">BED-type domain-containing protein</fullName>
    </recommendedName>
</protein>
<evidence type="ECO:0000256" key="4">
    <source>
        <dbReference type="ARBA" id="ARBA00022833"/>
    </source>
</evidence>
<dbReference type="GO" id="GO:0003677">
    <property type="term" value="F:DNA binding"/>
    <property type="evidence" value="ECO:0007669"/>
    <property type="project" value="InterPro"/>
</dbReference>
<feature type="transmembrane region" description="Helical" evidence="10">
    <location>
        <begin position="6"/>
        <end position="25"/>
    </location>
</feature>
<dbReference type="GO" id="GO:0009791">
    <property type="term" value="P:post-embryonic development"/>
    <property type="evidence" value="ECO:0007669"/>
    <property type="project" value="UniProtKB-ARBA"/>
</dbReference>
<name>A0A7M7T7C0_NASVI</name>
<dbReference type="GeneID" id="100122319"/>
<keyword evidence="2" id="KW-0479">Metal-binding</keyword>
<dbReference type="InterPro" id="IPR003656">
    <property type="entry name" value="Znf_BED"/>
</dbReference>
<keyword evidence="3 8" id="KW-0863">Zinc-finger</keyword>
<evidence type="ECO:0000259" key="11">
    <source>
        <dbReference type="PROSITE" id="PS50808"/>
    </source>
</evidence>
<dbReference type="EnsemblMetazoa" id="XM_031923811">
    <property type="protein sequence ID" value="XP_031779671"/>
    <property type="gene ID" value="LOC100122319"/>
</dbReference>
<dbReference type="GO" id="GO:0005634">
    <property type="term" value="C:nucleus"/>
    <property type="evidence" value="ECO:0007669"/>
    <property type="project" value="UniProtKB-SubCell"/>
</dbReference>
<dbReference type="PANTHER" id="PTHR46481:SF10">
    <property type="entry name" value="ZINC FINGER BED DOMAIN-CONTAINING PROTEIN 39"/>
    <property type="match status" value="1"/>
</dbReference>
<dbReference type="GO" id="GO:0008270">
    <property type="term" value="F:zinc ion binding"/>
    <property type="evidence" value="ECO:0007669"/>
    <property type="project" value="UniProtKB-KW"/>
</dbReference>
<feature type="domain" description="BED-type" evidence="11">
    <location>
        <begin position="24"/>
        <end position="74"/>
    </location>
</feature>
<keyword evidence="7" id="KW-0539">Nucleus</keyword>
<evidence type="ECO:0000313" key="12">
    <source>
        <dbReference type="EnsemblMetazoa" id="XP_031779671"/>
    </source>
</evidence>
<dbReference type="SUPFAM" id="SSF57667">
    <property type="entry name" value="beta-beta-alpha zinc fingers"/>
    <property type="match status" value="1"/>
</dbReference>
<dbReference type="SUPFAM" id="SSF53098">
    <property type="entry name" value="Ribonuclease H-like"/>
    <property type="match status" value="1"/>
</dbReference>
<keyword evidence="13" id="KW-1185">Reference proteome</keyword>
<reference evidence="12" key="1">
    <citation type="submission" date="2021-01" db="UniProtKB">
        <authorList>
            <consortium name="EnsemblMetazoa"/>
        </authorList>
    </citation>
    <scope>IDENTIFICATION</scope>
</reference>
<feature type="region of interest" description="Disordered" evidence="9">
    <location>
        <begin position="81"/>
        <end position="133"/>
    </location>
</feature>
<sequence length="272" mass="31132">MTAHGSATWLSSIVAFLIFINVSKFKSDVWKYFRRIDQSESECLVCNTIIKSTGNTTNLCAHLRRHHPKVNVKVLTGAMKRKASDETEVDEESPCKKLNLKESDEETKNSISRTPTTPTTPTVARPKRKKSQLRVDSIFEHQRSYTDDGAKTAEATKRLIFMLAKDKMLLSTVEKEGFKTFVSYTAPFYKIPNRNQITEKMEDKYKALSNNVKDMFSKLNDIVLTTDIWTDTVNNRSYLGLTSHFIDNGALRSIMIRVMELDDRHSANNIHK</sequence>
<keyword evidence="6" id="KW-0804">Transcription</keyword>
<organism evidence="12 13">
    <name type="scientific">Nasonia vitripennis</name>
    <name type="common">Parasitic wasp</name>
    <dbReference type="NCBI Taxonomy" id="7425"/>
    <lineage>
        <taxon>Eukaryota</taxon>
        <taxon>Metazoa</taxon>
        <taxon>Ecdysozoa</taxon>
        <taxon>Arthropoda</taxon>
        <taxon>Hexapoda</taxon>
        <taxon>Insecta</taxon>
        <taxon>Pterygota</taxon>
        <taxon>Neoptera</taxon>
        <taxon>Endopterygota</taxon>
        <taxon>Hymenoptera</taxon>
        <taxon>Apocrita</taxon>
        <taxon>Proctotrupomorpha</taxon>
        <taxon>Chalcidoidea</taxon>
        <taxon>Pteromalidae</taxon>
        <taxon>Pteromalinae</taxon>
        <taxon>Nasonia</taxon>
    </lineage>
</organism>
<dbReference type="RefSeq" id="XP_031779671.1">
    <property type="nucleotide sequence ID" value="XM_031923811.2"/>
</dbReference>
<dbReference type="Pfam" id="PF02892">
    <property type="entry name" value="zf-BED"/>
    <property type="match status" value="1"/>
</dbReference>
<dbReference type="SUPFAM" id="SSF140996">
    <property type="entry name" value="Hermes dimerisation domain"/>
    <property type="match status" value="1"/>
</dbReference>
<dbReference type="InterPro" id="IPR052035">
    <property type="entry name" value="ZnF_BED_domain_contain"/>
</dbReference>
<comment type="subcellular location">
    <subcellularLocation>
        <location evidence="1">Nucleus</location>
    </subcellularLocation>
</comment>
<dbReference type="PROSITE" id="PS50808">
    <property type="entry name" value="ZF_BED"/>
    <property type="match status" value="1"/>
</dbReference>
<dbReference type="SMART" id="SM00614">
    <property type="entry name" value="ZnF_BED"/>
    <property type="match status" value="1"/>
</dbReference>
<proteinExistence type="predicted"/>
<feature type="compositionally biased region" description="Basic and acidic residues" evidence="9">
    <location>
        <begin position="93"/>
        <end position="108"/>
    </location>
</feature>
<evidence type="ECO:0000256" key="5">
    <source>
        <dbReference type="ARBA" id="ARBA00023015"/>
    </source>
</evidence>
<keyword evidence="10" id="KW-0472">Membrane</keyword>
<dbReference type="AlphaFoldDB" id="A0A7M7T7C0"/>
<dbReference type="InterPro" id="IPR012337">
    <property type="entry name" value="RNaseH-like_sf"/>
</dbReference>
<evidence type="ECO:0000256" key="6">
    <source>
        <dbReference type="ARBA" id="ARBA00023163"/>
    </source>
</evidence>
<evidence type="ECO:0000256" key="10">
    <source>
        <dbReference type="SAM" id="Phobius"/>
    </source>
</evidence>
<keyword evidence="10" id="KW-0812">Transmembrane</keyword>
<evidence type="ECO:0000256" key="2">
    <source>
        <dbReference type="ARBA" id="ARBA00022723"/>
    </source>
</evidence>
<keyword evidence="4" id="KW-0862">Zinc</keyword>
<keyword evidence="10" id="KW-1133">Transmembrane helix</keyword>
<evidence type="ECO:0000256" key="3">
    <source>
        <dbReference type="ARBA" id="ARBA00022771"/>
    </source>
</evidence>
<evidence type="ECO:0000256" key="9">
    <source>
        <dbReference type="SAM" id="MobiDB-lite"/>
    </source>
</evidence>
<accession>A0A7M7T7C0</accession>
<evidence type="ECO:0000256" key="7">
    <source>
        <dbReference type="ARBA" id="ARBA00023242"/>
    </source>
</evidence>
<evidence type="ECO:0000256" key="1">
    <source>
        <dbReference type="ARBA" id="ARBA00004123"/>
    </source>
</evidence>
<evidence type="ECO:0000256" key="8">
    <source>
        <dbReference type="PROSITE-ProRule" id="PRU00027"/>
    </source>
</evidence>
<dbReference type="InterPro" id="IPR036236">
    <property type="entry name" value="Znf_C2H2_sf"/>
</dbReference>
<dbReference type="Proteomes" id="UP000002358">
    <property type="component" value="Chromosome 2"/>
</dbReference>
<dbReference type="PANTHER" id="PTHR46481">
    <property type="entry name" value="ZINC FINGER BED DOMAIN-CONTAINING PROTEIN 4"/>
    <property type="match status" value="1"/>
</dbReference>
<keyword evidence="5" id="KW-0805">Transcription regulation</keyword>